<accession>A0AB39U6P5</accession>
<dbReference type="SMART" id="SM00342">
    <property type="entry name" value="HTH_ARAC"/>
    <property type="match status" value="1"/>
</dbReference>
<evidence type="ECO:0000256" key="2">
    <source>
        <dbReference type="ARBA" id="ARBA00023125"/>
    </source>
</evidence>
<dbReference type="RefSeq" id="WP_369344116.1">
    <property type="nucleotide sequence ID" value="NZ_CP129674.1"/>
</dbReference>
<dbReference type="PROSITE" id="PS01124">
    <property type="entry name" value="HTH_ARAC_FAMILY_2"/>
    <property type="match status" value="1"/>
</dbReference>
<dbReference type="Pfam" id="PF12833">
    <property type="entry name" value="HTH_18"/>
    <property type="match status" value="1"/>
</dbReference>
<organism evidence="5">
    <name type="scientific">Bifidobacterium aquikefiricola</name>
    <dbReference type="NCBI Taxonomy" id="3059038"/>
    <lineage>
        <taxon>Bacteria</taxon>
        <taxon>Bacillati</taxon>
        <taxon>Actinomycetota</taxon>
        <taxon>Actinomycetes</taxon>
        <taxon>Bifidobacteriales</taxon>
        <taxon>Bifidobacteriaceae</taxon>
        <taxon>Bifidobacterium</taxon>
    </lineage>
</organism>
<dbReference type="GO" id="GO:0003700">
    <property type="term" value="F:DNA-binding transcription factor activity"/>
    <property type="evidence" value="ECO:0007669"/>
    <property type="project" value="InterPro"/>
</dbReference>
<sequence length="307" mass="35065">MNSSLIQYSLDPKKIAHPTLFVSCGLSGANAQHTHDPLNRGKNTNMIRLMLSGEDELYTSGMRFMLRRGNGFLTRPQSVEIQQSFSLHSCVFIWMSFADQLSEPLLQNIGLTHGHDVFFVRYPMQFLRLVVDCLSHTSGSVTDELELNAIAYHFLYLLSKEMTLESGMRIVAQSNPNINRVKEFILQHYSEQINIANISNALHSNRSYLSREFHKISGMTIKQYIDHIRITKATDLLLMSDISLESIAKQTGYRNVEVFADNFKRVHSMSPRNYRQLHDMQARVSNIPIDLETLRMVLGLSPSVPTE</sequence>
<keyword evidence="3" id="KW-0804">Transcription</keyword>
<evidence type="ECO:0000256" key="3">
    <source>
        <dbReference type="ARBA" id="ARBA00023163"/>
    </source>
</evidence>
<dbReference type="InterPro" id="IPR018060">
    <property type="entry name" value="HTH_AraC"/>
</dbReference>
<dbReference type="PANTHER" id="PTHR43280:SF28">
    <property type="entry name" value="HTH-TYPE TRANSCRIPTIONAL ACTIVATOR RHAS"/>
    <property type="match status" value="1"/>
</dbReference>
<keyword evidence="1" id="KW-0805">Transcription regulation</keyword>
<proteinExistence type="predicted"/>
<gene>
    <name evidence="5" type="ORF">QN215_09850</name>
</gene>
<evidence type="ECO:0000256" key="1">
    <source>
        <dbReference type="ARBA" id="ARBA00023015"/>
    </source>
</evidence>
<evidence type="ECO:0000313" key="5">
    <source>
        <dbReference type="EMBL" id="XDS44540.1"/>
    </source>
</evidence>
<evidence type="ECO:0000259" key="4">
    <source>
        <dbReference type="PROSITE" id="PS01124"/>
    </source>
</evidence>
<protein>
    <submittedName>
        <fullName evidence="5">AraC family transcriptional regulator</fullName>
    </submittedName>
</protein>
<dbReference type="EMBL" id="CP129674">
    <property type="protein sequence ID" value="XDS44540.1"/>
    <property type="molecule type" value="Genomic_DNA"/>
</dbReference>
<dbReference type="InterPro" id="IPR009057">
    <property type="entry name" value="Homeodomain-like_sf"/>
</dbReference>
<dbReference type="SUPFAM" id="SSF46689">
    <property type="entry name" value="Homeodomain-like"/>
    <property type="match status" value="2"/>
</dbReference>
<dbReference type="KEGG" id="baqk:QN215_09850"/>
<reference evidence="5" key="1">
    <citation type="submission" date="2023-07" db="EMBL/GenBank/DDBJ databases">
        <title>Bifidobacterium aquikefiriaerophilum sp. nov. and Bifidobacterium eccum sp. nov., isolated from water kefir.</title>
        <authorList>
            <person name="Breselge S."/>
            <person name="Bellassi P."/>
            <person name="Barcenilla C."/>
            <person name="Alvarez-Ordonez A."/>
            <person name="Morelli L."/>
            <person name="Cotter P.D."/>
        </authorList>
    </citation>
    <scope>NUCLEOTIDE SEQUENCE</scope>
    <source>
        <strain evidence="5">WK041_4_12</strain>
    </source>
</reference>
<dbReference type="GO" id="GO:0043565">
    <property type="term" value="F:sequence-specific DNA binding"/>
    <property type="evidence" value="ECO:0007669"/>
    <property type="project" value="InterPro"/>
</dbReference>
<feature type="domain" description="HTH araC/xylS-type" evidence="4">
    <location>
        <begin position="179"/>
        <end position="277"/>
    </location>
</feature>
<name>A0AB39U6P5_9BIFI</name>
<dbReference type="AlphaFoldDB" id="A0AB39U6P5"/>
<dbReference type="PANTHER" id="PTHR43280">
    <property type="entry name" value="ARAC-FAMILY TRANSCRIPTIONAL REGULATOR"/>
    <property type="match status" value="1"/>
</dbReference>
<keyword evidence="2" id="KW-0238">DNA-binding</keyword>
<dbReference type="Gene3D" id="1.10.10.60">
    <property type="entry name" value="Homeodomain-like"/>
    <property type="match status" value="2"/>
</dbReference>